<organism evidence="6 7">
    <name type="scientific">Rubus argutus</name>
    <name type="common">Southern blackberry</name>
    <dbReference type="NCBI Taxonomy" id="59490"/>
    <lineage>
        <taxon>Eukaryota</taxon>
        <taxon>Viridiplantae</taxon>
        <taxon>Streptophyta</taxon>
        <taxon>Embryophyta</taxon>
        <taxon>Tracheophyta</taxon>
        <taxon>Spermatophyta</taxon>
        <taxon>Magnoliopsida</taxon>
        <taxon>eudicotyledons</taxon>
        <taxon>Gunneridae</taxon>
        <taxon>Pentapetalae</taxon>
        <taxon>rosids</taxon>
        <taxon>fabids</taxon>
        <taxon>Rosales</taxon>
        <taxon>Rosaceae</taxon>
        <taxon>Rosoideae</taxon>
        <taxon>Rosoideae incertae sedis</taxon>
        <taxon>Rubus</taxon>
    </lineage>
</organism>
<evidence type="ECO:0000313" key="6">
    <source>
        <dbReference type="EMBL" id="KAK9940536.1"/>
    </source>
</evidence>
<keyword evidence="7" id="KW-1185">Reference proteome</keyword>
<feature type="chain" id="PRO_5043441565" evidence="5">
    <location>
        <begin position="21"/>
        <end position="400"/>
    </location>
</feature>
<dbReference type="GO" id="GO:0016788">
    <property type="term" value="F:hydrolase activity, acting on ester bonds"/>
    <property type="evidence" value="ECO:0007669"/>
    <property type="project" value="InterPro"/>
</dbReference>
<dbReference type="Gene3D" id="3.40.50.1110">
    <property type="entry name" value="SGNH hydrolase"/>
    <property type="match status" value="1"/>
</dbReference>
<evidence type="ECO:0000256" key="3">
    <source>
        <dbReference type="ARBA" id="ARBA00022801"/>
    </source>
</evidence>
<evidence type="ECO:0000256" key="2">
    <source>
        <dbReference type="ARBA" id="ARBA00022729"/>
    </source>
</evidence>
<dbReference type="AlphaFoldDB" id="A0AAW1XVP6"/>
<dbReference type="InterPro" id="IPR035669">
    <property type="entry name" value="SGNH_plant_lipase-like"/>
</dbReference>
<accession>A0AAW1XVP6</accession>
<gene>
    <name evidence="6" type="ORF">M0R45_017192</name>
</gene>
<keyword evidence="3" id="KW-0378">Hydrolase</keyword>
<dbReference type="InterPro" id="IPR001087">
    <property type="entry name" value="GDSL"/>
</dbReference>
<evidence type="ECO:0000256" key="4">
    <source>
        <dbReference type="ARBA" id="ARBA00023180"/>
    </source>
</evidence>
<evidence type="ECO:0000313" key="7">
    <source>
        <dbReference type="Proteomes" id="UP001457282"/>
    </source>
</evidence>
<sequence>MKLFILLASLSLTLCSVSSSLQQYQAIFNFGDSLSDTGNYLLSSARPFPINGKLPYGETFFHNATGRCSDGRLIVDFFAEESGLPYLPPYLGLKKDQNVSHGVNFAVAGATALDPEFFYQMKIGSSLTTNYSLSTQVAWFKKLKPSLCSTKQDCDNYFQNALFLVGEIGGNDYNYPLFVGSSIDQIKASVPRVIGAITTATSALIEEGAVELVVPGNLPIGCSAVYLTSFQESSKASYNETNGCLKALNTFAEYHNSELKRALGFLKAKYPHARIMYADYFEAAMPMFVAPQRNGFSSGSLTACCGGGGPYNFNNSAWCGRVGHVACEDPSLYANWDGIHLTEAAYRFIANGLIHGNFTTPLELTSTTLIANGSNPDNFTTPFEQTSSMELQVGHLQYMG</sequence>
<dbReference type="EMBL" id="JBEDUW010000003">
    <property type="protein sequence ID" value="KAK9940536.1"/>
    <property type="molecule type" value="Genomic_DNA"/>
</dbReference>
<dbReference type="SUPFAM" id="SSF52266">
    <property type="entry name" value="SGNH hydrolase"/>
    <property type="match status" value="1"/>
</dbReference>
<proteinExistence type="inferred from homology"/>
<evidence type="ECO:0000256" key="1">
    <source>
        <dbReference type="ARBA" id="ARBA00008668"/>
    </source>
</evidence>
<dbReference type="CDD" id="cd01837">
    <property type="entry name" value="SGNH_plant_lipase_like"/>
    <property type="match status" value="1"/>
</dbReference>
<evidence type="ECO:0000256" key="5">
    <source>
        <dbReference type="SAM" id="SignalP"/>
    </source>
</evidence>
<dbReference type="Pfam" id="PF00657">
    <property type="entry name" value="Lipase_GDSL"/>
    <property type="match status" value="1"/>
</dbReference>
<comment type="caution">
    <text evidence="6">The sequence shown here is derived from an EMBL/GenBank/DDBJ whole genome shotgun (WGS) entry which is preliminary data.</text>
</comment>
<feature type="signal peptide" evidence="5">
    <location>
        <begin position="1"/>
        <end position="20"/>
    </location>
</feature>
<comment type="similarity">
    <text evidence="1">Belongs to the 'GDSL' lipolytic enzyme family.</text>
</comment>
<dbReference type="PANTHER" id="PTHR22835">
    <property type="entry name" value="ZINC FINGER FYVE DOMAIN CONTAINING PROTEIN"/>
    <property type="match status" value="1"/>
</dbReference>
<dbReference type="PANTHER" id="PTHR22835:SF659">
    <property type="entry name" value="GDSL LIPASE_ACYLHYDROLASE, PUTATIVE (AFU_ORTHOLOGUE AFUA_2G00510)-RELATED"/>
    <property type="match status" value="1"/>
</dbReference>
<protein>
    <submittedName>
        <fullName evidence="6">Uncharacterized protein</fullName>
    </submittedName>
</protein>
<dbReference type="Proteomes" id="UP001457282">
    <property type="component" value="Unassembled WGS sequence"/>
</dbReference>
<keyword evidence="4" id="KW-0325">Glycoprotein</keyword>
<dbReference type="InterPro" id="IPR036514">
    <property type="entry name" value="SGNH_hydro_sf"/>
</dbReference>
<keyword evidence="2 5" id="KW-0732">Signal</keyword>
<name>A0AAW1XVP6_RUBAR</name>
<reference evidence="6 7" key="1">
    <citation type="journal article" date="2023" name="G3 (Bethesda)">
        <title>A chromosome-length genome assembly and annotation of blackberry (Rubus argutus, cv. 'Hillquist').</title>
        <authorList>
            <person name="Bruna T."/>
            <person name="Aryal R."/>
            <person name="Dudchenko O."/>
            <person name="Sargent D.J."/>
            <person name="Mead D."/>
            <person name="Buti M."/>
            <person name="Cavallini A."/>
            <person name="Hytonen T."/>
            <person name="Andres J."/>
            <person name="Pham M."/>
            <person name="Weisz D."/>
            <person name="Mascagni F."/>
            <person name="Usai G."/>
            <person name="Natali L."/>
            <person name="Bassil N."/>
            <person name="Fernandez G.E."/>
            <person name="Lomsadze A."/>
            <person name="Armour M."/>
            <person name="Olukolu B."/>
            <person name="Poorten T."/>
            <person name="Britton C."/>
            <person name="Davik J."/>
            <person name="Ashrafi H."/>
            <person name="Aiden E.L."/>
            <person name="Borodovsky M."/>
            <person name="Worthington M."/>
        </authorList>
    </citation>
    <scope>NUCLEOTIDE SEQUENCE [LARGE SCALE GENOMIC DNA]</scope>
    <source>
        <strain evidence="6">PI 553951</strain>
    </source>
</reference>